<gene>
    <name evidence="10" type="ORF">FPZ47_19015</name>
</gene>
<dbReference type="Gene3D" id="3.40.50.850">
    <property type="entry name" value="Isochorismatase-like"/>
    <property type="match status" value="1"/>
</dbReference>
<dbReference type="SUPFAM" id="SSF52499">
    <property type="entry name" value="Isochorismatase-like hydrolases"/>
    <property type="match status" value="1"/>
</dbReference>
<evidence type="ECO:0000313" key="10">
    <source>
        <dbReference type="EMBL" id="TVS85919.1"/>
    </source>
</evidence>
<evidence type="ECO:0000256" key="4">
    <source>
        <dbReference type="ARBA" id="ARBA00022801"/>
    </source>
</evidence>
<evidence type="ECO:0000256" key="8">
    <source>
        <dbReference type="SAM" id="MobiDB-lite"/>
    </source>
</evidence>
<keyword evidence="3" id="KW-0479">Metal-binding</keyword>
<dbReference type="EMBL" id="VMQU01000090">
    <property type="protein sequence ID" value="TVS85919.1"/>
    <property type="molecule type" value="Genomic_DNA"/>
</dbReference>
<organism evidence="10 11">
    <name type="scientific">Mycobacterium helveticum</name>
    <dbReference type="NCBI Taxonomy" id="2592811"/>
    <lineage>
        <taxon>Bacteria</taxon>
        <taxon>Bacillati</taxon>
        <taxon>Actinomycetota</taxon>
        <taxon>Actinomycetes</taxon>
        <taxon>Mycobacteriales</taxon>
        <taxon>Mycobacteriaceae</taxon>
        <taxon>Mycobacterium</taxon>
    </lineage>
</organism>
<evidence type="ECO:0000259" key="9">
    <source>
        <dbReference type="Pfam" id="PF00857"/>
    </source>
</evidence>
<feature type="region of interest" description="Disordered" evidence="8">
    <location>
        <begin position="1"/>
        <end position="33"/>
    </location>
</feature>
<dbReference type="GO" id="GO:0046872">
    <property type="term" value="F:metal ion binding"/>
    <property type="evidence" value="ECO:0007669"/>
    <property type="project" value="UniProtKB-KW"/>
</dbReference>
<keyword evidence="11" id="KW-1185">Reference proteome</keyword>
<dbReference type="InterPro" id="IPR000868">
    <property type="entry name" value="Isochorismatase-like_dom"/>
</dbReference>
<accession>A0A557XJJ9</accession>
<dbReference type="OrthoDB" id="9791276at2"/>
<dbReference type="PANTHER" id="PTHR11080:SF2">
    <property type="entry name" value="LD05707P"/>
    <property type="match status" value="1"/>
</dbReference>
<sequence>MAAWLPRRPANKPPRPPGQAGGPYSQPTVRGLGGDRVDPVRALIIVDVQNDFCEGGPLAVAGGAALASAINGYLAGGPGYRHVVATKDCHVDPGDHFSDRPDYSSSWPPHCIAGSPGADFPPGLDTGPIEAVFCKGAHTAGFSGFEGVDEHGTSLLAWLRRRGVDAVDIVGIATDHCVKRTAEDAARAGLATRVLVNLTRPVDTDAAARALAEMRSAGVELAEAA</sequence>
<dbReference type="GO" id="GO:0008936">
    <property type="term" value="F:nicotinamidase activity"/>
    <property type="evidence" value="ECO:0007669"/>
    <property type="project" value="UniProtKB-EC"/>
</dbReference>
<dbReference type="EC" id="3.5.1.19" evidence="6"/>
<evidence type="ECO:0000256" key="7">
    <source>
        <dbReference type="ARBA" id="ARBA00043224"/>
    </source>
</evidence>
<dbReference type="Pfam" id="PF00857">
    <property type="entry name" value="Isochorismatase"/>
    <property type="match status" value="1"/>
</dbReference>
<evidence type="ECO:0000256" key="2">
    <source>
        <dbReference type="ARBA" id="ARBA00022642"/>
    </source>
</evidence>
<comment type="pathway">
    <text evidence="5">Cofactor biosynthesis; nicotinate biosynthesis; nicotinate from nicotinamide: step 1/1.</text>
</comment>
<comment type="similarity">
    <text evidence="1">Belongs to the isochorismatase family.</text>
</comment>
<dbReference type="PANTHER" id="PTHR11080">
    <property type="entry name" value="PYRAZINAMIDASE/NICOTINAMIDASE"/>
    <property type="match status" value="1"/>
</dbReference>
<evidence type="ECO:0000256" key="1">
    <source>
        <dbReference type="ARBA" id="ARBA00006336"/>
    </source>
</evidence>
<dbReference type="Proteomes" id="UP000320513">
    <property type="component" value="Unassembled WGS sequence"/>
</dbReference>
<evidence type="ECO:0000313" key="11">
    <source>
        <dbReference type="Proteomes" id="UP000320513"/>
    </source>
</evidence>
<evidence type="ECO:0000256" key="3">
    <source>
        <dbReference type="ARBA" id="ARBA00022723"/>
    </source>
</evidence>
<evidence type="ECO:0000256" key="6">
    <source>
        <dbReference type="ARBA" id="ARBA00039017"/>
    </source>
</evidence>
<dbReference type="GO" id="GO:0019363">
    <property type="term" value="P:pyridine nucleotide biosynthetic process"/>
    <property type="evidence" value="ECO:0007669"/>
    <property type="project" value="UniProtKB-KW"/>
</dbReference>
<protein>
    <recommendedName>
        <fullName evidence="6">nicotinamidase</fullName>
        <ecNumber evidence="6">3.5.1.19</ecNumber>
    </recommendedName>
    <alternativeName>
        <fullName evidence="7">Nicotinamide deamidase</fullName>
    </alternativeName>
</protein>
<dbReference type="AlphaFoldDB" id="A0A557XJJ9"/>
<comment type="caution">
    <text evidence="10">The sequence shown here is derived from an EMBL/GenBank/DDBJ whole genome shotgun (WGS) entry which is preliminary data.</text>
</comment>
<evidence type="ECO:0000256" key="5">
    <source>
        <dbReference type="ARBA" id="ARBA00037900"/>
    </source>
</evidence>
<dbReference type="InterPro" id="IPR036380">
    <property type="entry name" value="Isochorismatase-like_sf"/>
</dbReference>
<name>A0A557XJJ9_9MYCO</name>
<keyword evidence="2" id="KW-0662">Pyridine nucleotide biosynthesis</keyword>
<keyword evidence="4" id="KW-0378">Hydrolase</keyword>
<dbReference type="InterPro" id="IPR052347">
    <property type="entry name" value="Isochorismatase_Nicotinamidase"/>
</dbReference>
<reference evidence="10 11" key="1">
    <citation type="submission" date="2019-07" db="EMBL/GenBank/DDBJ databases">
        <title>New Mycobacterium species.</title>
        <authorList>
            <person name="Tortoli E."/>
            <person name="Ghielmetti G."/>
            <person name="Friedel U."/>
            <person name="Trovato A."/>
        </authorList>
    </citation>
    <scope>NUCLEOTIDE SEQUENCE [LARGE SCALE GENOMIC DNA]</scope>
    <source>
        <strain evidence="10 11">16-83</strain>
    </source>
</reference>
<feature type="domain" description="Isochorismatase-like" evidence="9">
    <location>
        <begin position="42"/>
        <end position="224"/>
    </location>
</feature>
<proteinExistence type="inferred from homology"/>